<dbReference type="AlphaFoldDB" id="A0A7Z2VM51"/>
<dbReference type="EMBL" id="CP051680">
    <property type="protein sequence ID" value="QJD85577.1"/>
    <property type="molecule type" value="Genomic_DNA"/>
</dbReference>
<name>A0A7Z2VM51_9BACL</name>
<keyword evidence="3" id="KW-1185">Reference proteome</keyword>
<sequence length="245" mass="27786">MRSQLEKYKSAILSLPKDRILSKEDLLVDDFLIARDGKLEMYYAPHNEYINSSAKVMIIGLTPGFTQMRTAMQVAKAALEQGLPDEEACKQAKEAARFAGTMKENLIRMLNGIGLHRHLNLSGCEQLFREHQTLLHTTSLLRFPVFVEKKNYSGTHPNLLSTPFLKNAAMPSLHDELERMKQTLIIPLGKIVESALCAFVREGKLDDKQCIWGFPHPSGANGHRHKQFADHQERMRNQLKGLNLP</sequence>
<evidence type="ECO:0000259" key="1">
    <source>
        <dbReference type="Pfam" id="PF03167"/>
    </source>
</evidence>
<feature type="domain" description="Uracil-DNA glycosylase-like" evidence="1">
    <location>
        <begin position="49"/>
        <end position="240"/>
    </location>
</feature>
<dbReference type="KEGG" id="cheb:HH215_21935"/>
<evidence type="ECO:0000313" key="2">
    <source>
        <dbReference type="EMBL" id="QJD85577.1"/>
    </source>
</evidence>
<protein>
    <recommendedName>
        <fullName evidence="1">Uracil-DNA glycosylase-like domain-containing protein</fullName>
    </recommendedName>
</protein>
<proteinExistence type="predicted"/>
<organism evidence="2 3">
    <name type="scientific">Cohnella herbarum</name>
    <dbReference type="NCBI Taxonomy" id="2728023"/>
    <lineage>
        <taxon>Bacteria</taxon>
        <taxon>Bacillati</taxon>
        <taxon>Bacillota</taxon>
        <taxon>Bacilli</taxon>
        <taxon>Bacillales</taxon>
        <taxon>Paenibacillaceae</taxon>
        <taxon>Cohnella</taxon>
    </lineage>
</organism>
<reference evidence="2 3" key="1">
    <citation type="submission" date="2020-04" db="EMBL/GenBank/DDBJ databases">
        <title>Genome sequencing of novel species.</title>
        <authorList>
            <person name="Heo J."/>
            <person name="Kim S.-J."/>
            <person name="Kim J.-S."/>
            <person name="Hong S.-B."/>
            <person name="Kwon S.-W."/>
        </authorList>
    </citation>
    <scope>NUCLEOTIDE SEQUENCE [LARGE SCALE GENOMIC DNA]</scope>
    <source>
        <strain evidence="2 3">MFER-1</strain>
    </source>
</reference>
<dbReference type="Gene3D" id="3.40.470.10">
    <property type="entry name" value="Uracil-DNA glycosylase-like domain"/>
    <property type="match status" value="1"/>
</dbReference>
<dbReference type="InterPro" id="IPR036895">
    <property type="entry name" value="Uracil-DNA_glycosylase-like_sf"/>
</dbReference>
<dbReference type="RefSeq" id="WP_169281837.1">
    <property type="nucleotide sequence ID" value="NZ_CP051680.1"/>
</dbReference>
<evidence type="ECO:0000313" key="3">
    <source>
        <dbReference type="Proteomes" id="UP000502248"/>
    </source>
</evidence>
<gene>
    <name evidence="2" type="ORF">HH215_21935</name>
</gene>
<dbReference type="InterPro" id="IPR005122">
    <property type="entry name" value="Uracil-DNA_glycosylase-like"/>
</dbReference>
<dbReference type="Pfam" id="PF03167">
    <property type="entry name" value="UDG"/>
    <property type="match status" value="1"/>
</dbReference>
<dbReference type="SUPFAM" id="SSF52141">
    <property type="entry name" value="Uracil-DNA glycosylase-like"/>
    <property type="match status" value="1"/>
</dbReference>
<dbReference type="Proteomes" id="UP000502248">
    <property type="component" value="Chromosome"/>
</dbReference>
<accession>A0A7Z2VM51</accession>